<name>A0A0G4ICI6_9ALVE</name>
<gene>
    <name evidence="7" type="ORF">Cvel_13045</name>
</gene>
<keyword evidence="5" id="KW-0711">Selenium</keyword>
<dbReference type="InterPro" id="IPR015943">
    <property type="entry name" value="WD40/YVTN_repeat-like_dom_sf"/>
</dbReference>
<dbReference type="PANTHER" id="PTHR23300:SF0">
    <property type="entry name" value="METHANETHIOL OXIDASE"/>
    <property type="match status" value="1"/>
</dbReference>
<protein>
    <recommendedName>
        <fullName evidence="4">Methanethiol oxidase</fullName>
        <ecNumber evidence="3">1.8.3.4</ecNumber>
    </recommendedName>
</protein>
<evidence type="ECO:0000313" key="7">
    <source>
        <dbReference type="EMBL" id="CEM54780.1"/>
    </source>
</evidence>
<dbReference type="Gene3D" id="2.130.10.10">
    <property type="entry name" value="YVTN repeat-like/Quinoprotein amine dehydrogenase"/>
    <property type="match status" value="1"/>
</dbReference>
<evidence type="ECO:0000256" key="1">
    <source>
        <dbReference type="ARBA" id="ARBA00005177"/>
    </source>
</evidence>
<comment type="catalytic activity">
    <reaction evidence="6">
        <text>methanethiol + O2 + H2O = hydrogen sulfide + formaldehyde + H2O2 + H(+)</text>
        <dbReference type="Rhea" id="RHEA:11812"/>
        <dbReference type="ChEBI" id="CHEBI:15377"/>
        <dbReference type="ChEBI" id="CHEBI:15378"/>
        <dbReference type="ChEBI" id="CHEBI:15379"/>
        <dbReference type="ChEBI" id="CHEBI:16007"/>
        <dbReference type="ChEBI" id="CHEBI:16240"/>
        <dbReference type="ChEBI" id="CHEBI:16842"/>
        <dbReference type="ChEBI" id="CHEBI:29919"/>
        <dbReference type="EC" id="1.8.3.4"/>
    </reaction>
</comment>
<dbReference type="EC" id="1.8.3.4" evidence="3"/>
<dbReference type="AlphaFoldDB" id="A0A0G4ICI6"/>
<sequence>MSCCGSGPGFASPMEAFKSGTVEKILYVPVIVKGAPGGEKKPDYIATVDCDPESVTFSQVIHRLPMVHPEDELHHLGWNACSSCYGKAGIERKHLIAPALLGNRIYVVDVKSNPREPKMHTVVEREEIESKTGMAYPHTVHCLKDGTVVISMLGGGDGDTSKNGYLVLDSQSGTFEVKGRWEKEGPGSGGQRFGYDFWYQPGKNVLVGSEWGDPEVFKFSFDPQHVKDGKYGSRLYFWDWSTRTLTQTIEMGDDGGVPLEVKMLHDPAAEMGFVCCALSSTMVRFFKEKENDKWSFDVPIRVEPVEADGWVLPSVPGLISAALISLDDKFLYFSNWLQGDVRQYDVSDPVHPKLTGRVFVGGVFAKGSGVTPTGASADFPVNDKLKVKGVTVEGGPQMLQLSLDGRRLYVTNSLFSPWDKQFYPDMATKGGCMLRIKCKPEGGMELDEDFVVDFGKEPDGPACPHEVRFPEGDCTSDIWY</sequence>
<organism evidence="7">
    <name type="scientific">Chromera velia CCMP2878</name>
    <dbReference type="NCBI Taxonomy" id="1169474"/>
    <lineage>
        <taxon>Eukaryota</taxon>
        <taxon>Sar</taxon>
        <taxon>Alveolata</taxon>
        <taxon>Colpodellida</taxon>
        <taxon>Chromeraceae</taxon>
        <taxon>Chromera</taxon>
    </lineage>
</organism>
<accession>A0A0G4ICI6</accession>
<dbReference type="EMBL" id="CDMZ01005816">
    <property type="protein sequence ID" value="CEM54780.1"/>
    <property type="molecule type" value="Genomic_DNA"/>
</dbReference>
<reference evidence="7" key="1">
    <citation type="submission" date="2014-11" db="EMBL/GenBank/DDBJ databases">
        <authorList>
            <person name="Otto D Thomas"/>
            <person name="Naeem Raeece"/>
        </authorList>
    </citation>
    <scope>NUCLEOTIDE SEQUENCE</scope>
</reference>
<evidence type="ECO:0000256" key="2">
    <source>
        <dbReference type="ARBA" id="ARBA00005606"/>
    </source>
</evidence>
<dbReference type="SUPFAM" id="SSF75011">
    <property type="entry name" value="3-carboxy-cis,cis-mucoante lactonizing enzyme"/>
    <property type="match status" value="1"/>
</dbReference>
<proteinExistence type="inferred from homology"/>
<evidence type="ECO:0000256" key="4">
    <source>
        <dbReference type="ARBA" id="ARBA00015601"/>
    </source>
</evidence>
<comment type="pathway">
    <text evidence="1">Organosulfur degradation.</text>
</comment>
<evidence type="ECO:0000256" key="6">
    <source>
        <dbReference type="ARBA" id="ARBA00047539"/>
    </source>
</evidence>
<comment type="similarity">
    <text evidence="2">Belongs to the selenium-binding protein family.</text>
</comment>
<evidence type="ECO:0000256" key="5">
    <source>
        <dbReference type="ARBA" id="ARBA00023266"/>
    </source>
</evidence>
<dbReference type="GO" id="GO:0008430">
    <property type="term" value="F:selenium binding"/>
    <property type="evidence" value="ECO:0007669"/>
    <property type="project" value="InterPro"/>
</dbReference>
<dbReference type="InterPro" id="IPR008826">
    <property type="entry name" value="Se-bd"/>
</dbReference>
<dbReference type="PANTHER" id="PTHR23300">
    <property type="entry name" value="METHANETHIOL OXIDASE"/>
    <property type="match status" value="1"/>
</dbReference>
<dbReference type="GO" id="GO:0018549">
    <property type="term" value="F:methanethiol oxidase activity"/>
    <property type="evidence" value="ECO:0007669"/>
    <property type="project" value="UniProtKB-EC"/>
</dbReference>
<dbReference type="VEuPathDB" id="CryptoDB:Cvel_13045"/>
<dbReference type="Pfam" id="PF05694">
    <property type="entry name" value="SBP56"/>
    <property type="match status" value="1"/>
</dbReference>
<evidence type="ECO:0000256" key="3">
    <source>
        <dbReference type="ARBA" id="ARBA00012510"/>
    </source>
</evidence>